<dbReference type="PANTHER" id="PTHR34477:SF1">
    <property type="entry name" value="UPF0213 PROTEIN YHBQ"/>
    <property type="match status" value="1"/>
</dbReference>
<dbReference type="Proteomes" id="UP000004371">
    <property type="component" value="Unassembled WGS sequence"/>
</dbReference>
<dbReference type="InterPro" id="IPR050190">
    <property type="entry name" value="UPF0213_domain"/>
</dbReference>
<dbReference type="PROSITE" id="PS50164">
    <property type="entry name" value="GIY_YIG"/>
    <property type="match status" value="1"/>
</dbReference>
<dbReference type="Pfam" id="PF01541">
    <property type="entry name" value="GIY-YIG"/>
    <property type="match status" value="1"/>
</dbReference>
<dbReference type="STRING" id="945543.VIBR0546_11482"/>
<dbReference type="eggNOG" id="COG2827">
    <property type="taxonomic scope" value="Bacteria"/>
</dbReference>
<dbReference type="SUPFAM" id="SSF82771">
    <property type="entry name" value="GIY-YIG endonuclease"/>
    <property type="match status" value="1"/>
</dbReference>
<evidence type="ECO:0000313" key="4">
    <source>
        <dbReference type="Proteomes" id="UP000004371"/>
    </source>
</evidence>
<dbReference type="RefSeq" id="WP_006878097.1">
    <property type="nucleotide sequence ID" value="NZ_AEVS01000018.1"/>
</dbReference>
<keyword evidence="4" id="KW-1185">Reference proteome</keyword>
<comment type="caution">
    <text evidence="3">The sequence shown here is derived from an EMBL/GenBank/DDBJ whole genome shotgun (WGS) entry which is preliminary data.</text>
</comment>
<accession>E8LQJ4</accession>
<evidence type="ECO:0000256" key="1">
    <source>
        <dbReference type="ARBA" id="ARBA00007435"/>
    </source>
</evidence>
<name>E8LQJ4_9VIBR</name>
<gene>
    <name evidence="3" type="ORF">VIBR0546_11482</name>
</gene>
<dbReference type="CDD" id="cd10456">
    <property type="entry name" value="GIY-YIG_UPF0213"/>
    <property type="match status" value="1"/>
</dbReference>
<sequence length="108" mass="12433">MSSSLEKPLVKHSDWYVYLIRMRNNALYCGITTDVERRYQQHCNGTGAKALKGKGPLTLEWHQRVGSSRSDASKVEYQIKQLSKAKKEQIISGKFVIEHHIDCTEIIR</sequence>
<dbReference type="OrthoDB" id="9797095at2"/>
<dbReference type="AlphaFoldDB" id="E8LQJ4"/>
<dbReference type="EMBL" id="AEVS01000018">
    <property type="protein sequence ID" value="EGA67035.1"/>
    <property type="molecule type" value="Genomic_DNA"/>
</dbReference>
<reference evidence="3 4" key="1">
    <citation type="journal article" date="2012" name="Int. J. Syst. Evol. Microbiol.">
        <title>Vibrio caribbeanicus sp. nov., isolated from the marine sponge Scleritoderma cyanea.</title>
        <authorList>
            <person name="Hoffmann M."/>
            <person name="Monday S.R."/>
            <person name="Allard M.W."/>
            <person name="Strain E.A."/>
            <person name="Whittaker P."/>
            <person name="Naum M."/>
            <person name="McCarthy P.J."/>
            <person name="Lopez J.V."/>
            <person name="Fischer M."/>
            <person name="Brown E.W."/>
        </authorList>
    </citation>
    <scope>NUCLEOTIDE SEQUENCE [LARGE SCALE GENOMIC DNA]</scope>
    <source>
        <strain evidence="3 4">LMG 20546</strain>
    </source>
</reference>
<evidence type="ECO:0000259" key="2">
    <source>
        <dbReference type="PROSITE" id="PS50164"/>
    </source>
</evidence>
<proteinExistence type="inferred from homology"/>
<dbReference type="Gene3D" id="3.40.1440.10">
    <property type="entry name" value="GIY-YIG endonuclease"/>
    <property type="match status" value="1"/>
</dbReference>
<dbReference type="InterPro" id="IPR035901">
    <property type="entry name" value="GIY-YIG_endonuc_sf"/>
</dbReference>
<dbReference type="PANTHER" id="PTHR34477">
    <property type="entry name" value="UPF0213 PROTEIN YHBQ"/>
    <property type="match status" value="1"/>
</dbReference>
<protein>
    <recommendedName>
        <fullName evidence="2">GIY-YIG domain-containing protein</fullName>
    </recommendedName>
</protein>
<feature type="domain" description="GIY-YIG" evidence="2">
    <location>
        <begin position="13"/>
        <end position="89"/>
    </location>
</feature>
<evidence type="ECO:0000313" key="3">
    <source>
        <dbReference type="EMBL" id="EGA67035.1"/>
    </source>
</evidence>
<dbReference type="InterPro" id="IPR000305">
    <property type="entry name" value="GIY-YIG_endonuc"/>
</dbReference>
<comment type="similarity">
    <text evidence="1">Belongs to the UPF0213 family.</text>
</comment>
<organism evidence="3 4">
    <name type="scientific">Vibrio brasiliensis LMG 20546</name>
    <dbReference type="NCBI Taxonomy" id="945543"/>
    <lineage>
        <taxon>Bacteria</taxon>
        <taxon>Pseudomonadati</taxon>
        <taxon>Pseudomonadota</taxon>
        <taxon>Gammaproteobacteria</taxon>
        <taxon>Vibrionales</taxon>
        <taxon>Vibrionaceae</taxon>
        <taxon>Vibrio</taxon>
        <taxon>Vibrio oreintalis group</taxon>
    </lineage>
</organism>